<gene>
    <name evidence="2" type="ORF">LCGC14_1351960</name>
</gene>
<reference evidence="2" key="1">
    <citation type="journal article" date="2015" name="Nature">
        <title>Complex archaea that bridge the gap between prokaryotes and eukaryotes.</title>
        <authorList>
            <person name="Spang A."/>
            <person name="Saw J.H."/>
            <person name="Jorgensen S.L."/>
            <person name="Zaremba-Niedzwiedzka K."/>
            <person name="Martijn J."/>
            <person name="Lind A.E."/>
            <person name="van Eijk R."/>
            <person name="Schleper C."/>
            <person name="Guy L."/>
            <person name="Ettema T.J."/>
        </authorList>
    </citation>
    <scope>NUCLEOTIDE SEQUENCE</scope>
</reference>
<keyword evidence="1" id="KW-0812">Transmembrane</keyword>
<evidence type="ECO:0000313" key="2">
    <source>
        <dbReference type="EMBL" id="KKM79233.1"/>
    </source>
</evidence>
<organism evidence="2">
    <name type="scientific">marine sediment metagenome</name>
    <dbReference type="NCBI Taxonomy" id="412755"/>
    <lineage>
        <taxon>unclassified sequences</taxon>
        <taxon>metagenomes</taxon>
        <taxon>ecological metagenomes</taxon>
    </lineage>
</organism>
<dbReference type="EMBL" id="LAZR01008363">
    <property type="protein sequence ID" value="KKM79233.1"/>
    <property type="molecule type" value="Genomic_DNA"/>
</dbReference>
<accession>A0A0F9KBB6</accession>
<keyword evidence="1" id="KW-1133">Transmembrane helix</keyword>
<proteinExistence type="predicted"/>
<comment type="caution">
    <text evidence="2">The sequence shown here is derived from an EMBL/GenBank/DDBJ whole genome shotgun (WGS) entry which is preliminary data.</text>
</comment>
<protein>
    <submittedName>
        <fullName evidence="2">Uncharacterized protein</fullName>
    </submittedName>
</protein>
<evidence type="ECO:0000256" key="1">
    <source>
        <dbReference type="SAM" id="Phobius"/>
    </source>
</evidence>
<dbReference type="AlphaFoldDB" id="A0A0F9KBB6"/>
<name>A0A0F9KBB6_9ZZZZ</name>
<keyword evidence="1" id="KW-0472">Membrane</keyword>
<feature type="transmembrane region" description="Helical" evidence="1">
    <location>
        <begin position="12"/>
        <end position="32"/>
    </location>
</feature>
<sequence>MKVNKEKIKMGVWAAIGGAILTMIIGFAWGGWVTGGTAQSRAEKLAADAVATRLTPICVAQFNKDQEKDKKLKELEEKSSWQRDKYIEQQGWATMPYEKEPDSSVAEKCAEQILKIG</sequence>